<evidence type="ECO:0000256" key="1">
    <source>
        <dbReference type="ARBA" id="ARBA00004496"/>
    </source>
</evidence>
<evidence type="ECO:0000313" key="7">
    <source>
        <dbReference type="Proteomes" id="UP000320813"/>
    </source>
</evidence>
<evidence type="ECO:0000313" key="6">
    <source>
        <dbReference type="EMBL" id="RZD14527.1"/>
    </source>
</evidence>
<dbReference type="PANTHER" id="PTHR22617">
    <property type="entry name" value="CHEMOTAXIS SENSOR HISTIDINE KINASE-RELATED"/>
    <property type="match status" value="1"/>
</dbReference>
<comment type="caution">
    <text evidence="6">The sequence shown here is derived from an EMBL/GenBank/DDBJ whole genome shotgun (WGS) entry which is preliminary data.</text>
</comment>
<dbReference type="PROSITE" id="PS50851">
    <property type="entry name" value="CHEW"/>
    <property type="match status" value="1"/>
</dbReference>
<dbReference type="GO" id="GO:0006935">
    <property type="term" value="P:chemotaxis"/>
    <property type="evidence" value="ECO:0007669"/>
    <property type="project" value="UniProtKB-KW"/>
</dbReference>
<sequence>MEAVKESNNQINRTGKAESDPRLEEIVQLVTFRLGNEEFALDILKVQEINRIVEITKVPKAPDFVEGVINLRGRVIPIVDIRKKFHLKTKEVTKETRIIVVNIMNKTIGLIVDSVSEVLRIDSSTIQPPPPLIAGLDSDYIEGVGKLDDRLIILLDIDKIFTTGEHRLIDGMTR</sequence>
<dbReference type="Pfam" id="PF01584">
    <property type="entry name" value="CheW"/>
    <property type="match status" value="1"/>
</dbReference>
<accession>A0A519BB81</accession>
<dbReference type="Gene3D" id="2.30.30.40">
    <property type="entry name" value="SH3 Domains"/>
    <property type="match status" value="1"/>
</dbReference>
<dbReference type="InterPro" id="IPR036061">
    <property type="entry name" value="CheW-like_dom_sf"/>
</dbReference>
<gene>
    <name evidence="6" type="ORF">EVJ47_04990</name>
</gene>
<dbReference type="InterPro" id="IPR039315">
    <property type="entry name" value="CheW"/>
</dbReference>
<dbReference type="Gene3D" id="2.40.50.180">
    <property type="entry name" value="CheA-289, Domain 4"/>
    <property type="match status" value="1"/>
</dbReference>
<evidence type="ECO:0000256" key="2">
    <source>
        <dbReference type="ARBA" id="ARBA00021483"/>
    </source>
</evidence>
<keyword evidence="3" id="KW-0963">Cytoplasm</keyword>
<dbReference type="SUPFAM" id="SSF50341">
    <property type="entry name" value="CheW-like"/>
    <property type="match status" value="1"/>
</dbReference>
<dbReference type="InterPro" id="IPR002545">
    <property type="entry name" value="CheW-lke_dom"/>
</dbReference>
<dbReference type="SMART" id="SM00260">
    <property type="entry name" value="CheW"/>
    <property type="match status" value="1"/>
</dbReference>
<keyword evidence="4" id="KW-0145">Chemotaxis</keyword>
<dbReference type="Proteomes" id="UP000320813">
    <property type="component" value="Unassembled WGS sequence"/>
</dbReference>
<evidence type="ECO:0000256" key="3">
    <source>
        <dbReference type="ARBA" id="ARBA00022490"/>
    </source>
</evidence>
<feature type="domain" description="CheW-like" evidence="5">
    <location>
        <begin position="26"/>
        <end position="166"/>
    </location>
</feature>
<dbReference type="EMBL" id="SGBD01000002">
    <property type="protein sequence ID" value="RZD14527.1"/>
    <property type="molecule type" value="Genomic_DNA"/>
</dbReference>
<dbReference type="FunFam" id="2.40.50.180:FF:000002">
    <property type="entry name" value="Chemotaxis protein CheW"/>
    <property type="match status" value="1"/>
</dbReference>
<name>A0A519BB81_9DELT</name>
<protein>
    <recommendedName>
        <fullName evidence="2">Chemotaxis protein CheW</fullName>
    </recommendedName>
</protein>
<dbReference type="CDD" id="cd00732">
    <property type="entry name" value="CheW"/>
    <property type="match status" value="1"/>
</dbReference>
<reference evidence="6 7" key="1">
    <citation type="submission" date="2019-01" db="EMBL/GenBank/DDBJ databases">
        <title>Insights into ecological role of a new deltaproteobacterial order Candidatus Sinidesulfobacterales (Sva0485) by metagenomics and metatranscriptomics.</title>
        <authorList>
            <person name="Tan S."/>
            <person name="Liu J."/>
            <person name="Fang Y."/>
            <person name="Hedlund B.P."/>
            <person name="Lian Z.H."/>
            <person name="Huang L.Y."/>
            <person name="Li J.T."/>
            <person name="Huang L.N."/>
            <person name="Li W.J."/>
            <person name="Jiang H.C."/>
            <person name="Dong H.L."/>
            <person name="Shu W.S."/>
        </authorList>
    </citation>
    <scope>NUCLEOTIDE SEQUENCE [LARGE SCALE GENOMIC DNA]</scope>
    <source>
        <strain evidence="6">AP3</strain>
    </source>
</reference>
<dbReference type="AlphaFoldDB" id="A0A519BB81"/>
<dbReference type="GO" id="GO:0005829">
    <property type="term" value="C:cytosol"/>
    <property type="evidence" value="ECO:0007669"/>
    <property type="project" value="TreeGrafter"/>
</dbReference>
<proteinExistence type="predicted"/>
<organism evidence="6 7">
    <name type="scientific">Candidatus Acidulodesulfobacterium ferriphilum</name>
    <dbReference type="NCBI Taxonomy" id="2597223"/>
    <lineage>
        <taxon>Bacteria</taxon>
        <taxon>Deltaproteobacteria</taxon>
        <taxon>Candidatus Acidulodesulfobacterales</taxon>
        <taxon>Candidatus Acidulodesulfobacterium</taxon>
    </lineage>
</organism>
<dbReference type="GO" id="GO:0007165">
    <property type="term" value="P:signal transduction"/>
    <property type="evidence" value="ECO:0007669"/>
    <property type="project" value="InterPro"/>
</dbReference>
<evidence type="ECO:0000259" key="5">
    <source>
        <dbReference type="PROSITE" id="PS50851"/>
    </source>
</evidence>
<comment type="subcellular location">
    <subcellularLocation>
        <location evidence="1">Cytoplasm</location>
    </subcellularLocation>
</comment>
<dbReference type="PANTHER" id="PTHR22617:SF23">
    <property type="entry name" value="CHEMOTAXIS PROTEIN CHEW"/>
    <property type="match status" value="1"/>
</dbReference>
<evidence type="ECO:0000256" key="4">
    <source>
        <dbReference type="ARBA" id="ARBA00022500"/>
    </source>
</evidence>